<organism evidence="3 4">
    <name type="scientific">Plantactinospora endophytica</name>
    <dbReference type="NCBI Taxonomy" id="673535"/>
    <lineage>
        <taxon>Bacteria</taxon>
        <taxon>Bacillati</taxon>
        <taxon>Actinomycetota</taxon>
        <taxon>Actinomycetes</taxon>
        <taxon>Micromonosporales</taxon>
        <taxon>Micromonosporaceae</taxon>
        <taxon>Plantactinospora</taxon>
    </lineage>
</organism>
<protein>
    <submittedName>
        <fullName evidence="3">Uncharacterized protein</fullName>
    </submittedName>
</protein>
<evidence type="ECO:0000313" key="4">
    <source>
        <dbReference type="Proteomes" id="UP000646749"/>
    </source>
</evidence>
<keyword evidence="4" id="KW-1185">Reference proteome</keyword>
<keyword evidence="2" id="KW-0472">Membrane</keyword>
<evidence type="ECO:0000256" key="1">
    <source>
        <dbReference type="SAM" id="MobiDB-lite"/>
    </source>
</evidence>
<comment type="caution">
    <text evidence="3">The sequence shown here is derived from an EMBL/GenBank/DDBJ whole genome shotgun (WGS) entry which is preliminary data.</text>
</comment>
<name>A0ABQ4DRX3_9ACTN</name>
<keyword evidence="2" id="KW-1133">Transmembrane helix</keyword>
<proteinExistence type="predicted"/>
<reference evidence="3 4" key="1">
    <citation type="submission" date="2021-01" db="EMBL/GenBank/DDBJ databases">
        <title>Whole genome shotgun sequence of Plantactinospora endophytica NBRC 110450.</title>
        <authorList>
            <person name="Komaki H."/>
            <person name="Tamura T."/>
        </authorList>
    </citation>
    <scope>NUCLEOTIDE SEQUENCE [LARGE SCALE GENOMIC DNA]</scope>
    <source>
        <strain evidence="3 4">NBRC 110450</strain>
    </source>
</reference>
<evidence type="ECO:0000256" key="2">
    <source>
        <dbReference type="SAM" id="Phobius"/>
    </source>
</evidence>
<accession>A0ABQ4DRX3</accession>
<feature type="transmembrane region" description="Helical" evidence="2">
    <location>
        <begin position="36"/>
        <end position="56"/>
    </location>
</feature>
<gene>
    <name evidence="3" type="ORF">Pen02_01350</name>
</gene>
<dbReference type="EMBL" id="BONW01000001">
    <property type="protein sequence ID" value="GIG85199.1"/>
    <property type="molecule type" value="Genomic_DNA"/>
</dbReference>
<feature type="compositionally biased region" description="Basic and acidic residues" evidence="1">
    <location>
        <begin position="375"/>
        <end position="386"/>
    </location>
</feature>
<feature type="region of interest" description="Disordered" evidence="1">
    <location>
        <begin position="375"/>
        <end position="394"/>
    </location>
</feature>
<keyword evidence="2" id="KW-0812">Transmembrane</keyword>
<evidence type="ECO:0000313" key="3">
    <source>
        <dbReference type="EMBL" id="GIG85199.1"/>
    </source>
</evidence>
<dbReference type="Proteomes" id="UP000646749">
    <property type="component" value="Unassembled WGS sequence"/>
</dbReference>
<feature type="region of interest" description="Disordered" evidence="1">
    <location>
        <begin position="213"/>
        <end position="236"/>
    </location>
</feature>
<sequence length="394" mass="41731">MKAGLRRQPGYAIMTPVDLIDTASCRLRGSDSMRRLGGILLTFALAGGVAGCGGGGGEKSGLLPVPETFVVEGTSRLTDPFGDLDLESRELPDDAVLVGAEYEVALGRYGVATELTEEAVRELRLRGQAQAAPWLAGDGREFLLLHLTERDQRERALSNRFPKAAVLVDGEARELGETALLPNAVVVVSVPAGSDAVLAVTEGGQTQSISIRTGKLVGPSPKPVAPRTTAPTAGRPVASGSVRLADYVAVPRRDPGMGWDALIDVDVEVVLRESDEKRGAAPDGALWARVGVKLHANPTRVNFKIDLARSLTIKTAAGQVLRIPAGTTVTVPNYQAPGSTLTVPVTWSEAFRVPAGTRKLSVTYRTRATVAGNDGRKEAFERRDTRNTGTITLK</sequence>